<keyword evidence="1" id="KW-1133">Transmembrane helix</keyword>
<dbReference type="WBParaSite" id="nRc.2.0.1.t29603-RA">
    <property type="protein sequence ID" value="nRc.2.0.1.t29603-RA"/>
    <property type="gene ID" value="nRc.2.0.1.g29603"/>
</dbReference>
<keyword evidence="2" id="KW-1185">Reference proteome</keyword>
<dbReference type="AlphaFoldDB" id="A0A915JU26"/>
<reference evidence="3" key="1">
    <citation type="submission" date="2022-11" db="UniProtKB">
        <authorList>
            <consortium name="WormBaseParasite"/>
        </authorList>
    </citation>
    <scope>IDENTIFICATION</scope>
</reference>
<name>A0A915JU26_ROMCU</name>
<accession>A0A915JU26</accession>
<dbReference type="Proteomes" id="UP000887565">
    <property type="component" value="Unplaced"/>
</dbReference>
<evidence type="ECO:0000313" key="2">
    <source>
        <dbReference type="Proteomes" id="UP000887565"/>
    </source>
</evidence>
<evidence type="ECO:0000256" key="1">
    <source>
        <dbReference type="SAM" id="Phobius"/>
    </source>
</evidence>
<feature type="transmembrane region" description="Helical" evidence="1">
    <location>
        <begin position="47"/>
        <end position="63"/>
    </location>
</feature>
<keyword evidence="1" id="KW-0812">Transmembrane</keyword>
<feature type="transmembrane region" description="Helical" evidence="1">
    <location>
        <begin position="14"/>
        <end position="41"/>
    </location>
</feature>
<protein>
    <submittedName>
        <fullName evidence="3">Uncharacterized protein</fullName>
    </submittedName>
</protein>
<organism evidence="2 3">
    <name type="scientific">Romanomermis culicivorax</name>
    <name type="common">Nematode worm</name>
    <dbReference type="NCBI Taxonomy" id="13658"/>
    <lineage>
        <taxon>Eukaryota</taxon>
        <taxon>Metazoa</taxon>
        <taxon>Ecdysozoa</taxon>
        <taxon>Nematoda</taxon>
        <taxon>Enoplea</taxon>
        <taxon>Dorylaimia</taxon>
        <taxon>Mermithida</taxon>
        <taxon>Mermithoidea</taxon>
        <taxon>Mermithidae</taxon>
        <taxon>Romanomermis</taxon>
    </lineage>
</organism>
<evidence type="ECO:0000313" key="3">
    <source>
        <dbReference type="WBParaSite" id="nRc.2.0.1.t29603-RA"/>
    </source>
</evidence>
<proteinExistence type="predicted"/>
<sequence>MVAMMGSIGCGSRLLLIVMTVGIFLAIAVIVVTMGVTGFVMVIEMNGARVAIAAVVSGIVGAGR</sequence>
<keyword evidence="1" id="KW-0472">Membrane</keyword>